<evidence type="ECO:0000256" key="5">
    <source>
        <dbReference type="ARBA" id="ARBA00022723"/>
    </source>
</evidence>
<evidence type="ECO:0000313" key="13">
    <source>
        <dbReference type="Proteomes" id="UP000557772"/>
    </source>
</evidence>
<dbReference type="SUPFAM" id="SSF51197">
    <property type="entry name" value="Clavaminate synthase-like"/>
    <property type="match status" value="1"/>
</dbReference>
<feature type="compositionally biased region" description="Basic and acidic residues" evidence="11">
    <location>
        <begin position="7"/>
        <end position="20"/>
    </location>
</feature>
<evidence type="ECO:0000256" key="4">
    <source>
        <dbReference type="ARBA" id="ARBA00011738"/>
    </source>
</evidence>
<comment type="catalytic activity">
    <reaction evidence="9">
        <text>L-ectoine + 2-oxoglutarate + O2 = 5-hydroxyectoine + succinate + CO2</text>
        <dbReference type="Rhea" id="RHEA:45740"/>
        <dbReference type="ChEBI" id="CHEBI:15379"/>
        <dbReference type="ChEBI" id="CHEBI:16526"/>
        <dbReference type="ChEBI" id="CHEBI:16810"/>
        <dbReference type="ChEBI" id="CHEBI:30031"/>
        <dbReference type="ChEBI" id="CHEBI:58515"/>
        <dbReference type="ChEBI" id="CHEBI:85413"/>
        <dbReference type="EC" id="1.14.11.55"/>
    </reaction>
</comment>
<protein>
    <recommendedName>
        <fullName evidence="10">Ectoine hydroxylase</fullName>
        <ecNumber evidence="10">1.14.11.55</ecNumber>
    </recommendedName>
</protein>
<sequence length="298" mass="32648">MTTTTRPTDDYPTRTDDRPRVLPRTGPVVHGSAGDGPLDAETLRDFDDRGYLLIDQLLTGDELAAMRRELTRMASDDAIRADERTVIEATSQEVRSIFDVHLTSPVFGAIARDPRVVARARQLLGSDVYIHQSRVNAKPAFEGKDFFWHSDFETWHAEDGMPTPRAVSISISLTDNHSFNGPLMIMPGSHRHYVSCVGGTPEDNYKSSLVMQGAGTPDRQTLTALADEHGIDVLEGSAGGAIMFDSNCMHASNGNVTPFPRSNVFIVYNSVENTCVAPYAAPAPRPSFLGARDFTPLR</sequence>
<comment type="similarity">
    <text evidence="3">Belongs to the PhyH family. EctD subfamily.</text>
</comment>
<comment type="subunit">
    <text evidence="4">Homodimer.</text>
</comment>
<evidence type="ECO:0000256" key="10">
    <source>
        <dbReference type="NCBIfam" id="TIGR02408"/>
    </source>
</evidence>
<dbReference type="NCBIfam" id="TIGR02408">
    <property type="entry name" value="ectoine_ThpD"/>
    <property type="match status" value="1"/>
</dbReference>
<evidence type="ECO:0000313" key="12">
    <source>
        <dbReference type="EMBL" id="NNG40147.1"/>
    </source>
</evidence>
<evidence type="ECO:0000256" key="7">
    <source>
        <dbReference type="ARBA" id="ARBA00023002"/>
    </source>
</evidence>
<keyword evidence="6" id="KW-0223">Dioxygenase</keyword>
<proteinExistence type="inferred from homology"/>
<reference evidence="12 13" key="1">
    <citation type="submission" date="2020-05" db="EMBL/GenBank/DDBJ databases">
        <title>Flexivirga sp. ID2601S isolated from air conditioner.</title>
        <authorList>
            <person name="Kim D.H."/>
        </authorList>
    </citation>
    <scope>NUCLEOTIDE SEQUENCE [LARGE SCALE GENOMIC DNA]</scope>
    <source>
        <strain evidence="12 13">ID2601S</strain>
    </source>
</reference>
<evidence type="ECO:0000256" key="6">
    <source>
        <dbReference type="ARBA" id="ARBA00022964"/>
    </source>
</evidence>
<keyword evidence="13" id="KW-1185">Reference proteome</keyword>
<dbReference type="GO" id="GO:0005506">
    <property type="term" value="F:iron ion binding"/>
    <property type="evidence" value="ECO:0007669"/>
    <property type="project" value="UniProtKB-ARBA"/>
</dbReference>
<dbReference type="PANTHER" id="PTHR20883">
    <property type="entry name" value="PHYTANOYL-COA DIOXYGENASE DOMAIN CONTAINING 1"/>
    <property type="match status" value="1"/>
</dbReference>
<feature type="region of interest" description="Disordered" evidence="11">
    <location>
        <begin position="1"/>
        <end position="39"/>
    </location>
</feature>
<dbReference type="InterPro" id="IPR008775">
    <property type="entry name" value="Phytyl_CoA_dOase-like"/>
</dbReference>
<dbReference type="Pfam" id="PF05721">
    <property type="entry name" value="PhyH"/>
    <property type="match status" value="1"/>
</dbReference>
<comment type="caution">
    <text evidence="12">The sequence shown here is derived from an EMBL/GenBank/DDBJ whole genome shotgun (WGS) entry which is preliminary data.</text>
</comment>
<keyword evidence="7 12" id="KW-0560">Oxidoreductase</keyword>
<evidence type="ECO:0000256" key="9">
    <source>
        <dbReference type="ARBA" id="ARBA00049228"/>
    </source>
</evidence>
<name>A0A849AJY3_9MICO</name>
<keyword evidence="5" id="KW-0479">Metal-binding</keyword>
<organism evidence="12 13">
    <name type="scientific">Flexivirga aerilata</name>
    <dbReference type="NCBI Taxonomy" id="1656889"/>
    <lineage>
        <taxon>Bacteria</taxon>
        <taxon>Bacillati</taxon>
        <taxon>Actinomycetota</taxon>
        <taxon>Actinomycetes</taxon>
        <taxon>Micrococcales</taxon>
        <taxon>Dermacoccaceae</taxon>
        <taxon>Flexivirga</taxon>
    </lineage>
</organism>
<keyword evidence="8" id="KW-0408">Iron</keyword>
<dbReference type="PANTHER" id="PTHR20883:SF48">
    <property type="entry name" value="ECTOINE DIOXYGENASE"/>
    <property type="match status" value="1"/>
</dbReference>
<dbReference type="GO" id="GO:0016706">
    <property type="term" value="F:2-oxoglutarate-dependent dioxygenase activity"/>
    <property type="evidence" value="ECO:0007669"/>
    <property type="project" value="InterPro"/>
</dbReference>
<evidence type="ECO:0000256" key="2">
    <source>
        <dbReference type="ARBA" id="ARBA00004063"/>
    </source>
</evidence>
<dbReference type="Gene3D" id="2.60.120.620">
    <property type="entry name" value="q2cbj1_9rhob like domain"/>
    <property type="match status" value="1"/>
</dbReference>
<evidence type="ECO:0000256" key="1">
    <source>
        <dbReference type="ARBA" id="ARBA00001954"/>
    </source>
</evidence>
<comment type="cofactor">
    <cofactor evidence="1">
        <name>Fe(2+)</name>
        <dbReference type="ChEBI" id="CHEBI:29033"/>
    </cofactor>
</comment>
<gene>
    <name evidence="12" type="primary">thpD</name>
    <name evidence="12" type="ORF">HJ588_12820</name>
</gene>
<dbReference type="RefSeq" id="WP_171156170.1">
    <property type="nucleotide sequence ID" value="NZ_JABENB010000002.1"/>
</dbReference>
<dbReference type="EC" id="1.14.11.55" evidence="10"/>
<evidence type="ECO:0000256" key="3">
    <source>
        <dbReference type="ARBA" id="ARBA00007851"/>
    </source>
</evidence>
<dbReference type="AlphaFoldDB" id="A0A849AJY3"/>
<comment type="function">
    <text evidence="2">Involved in the biosynthesis of 5-hydroxyectoine, called compatible solute, which helps organisms to survive extreme osmotic stress by acting as a highly soluble organic osmolyte. Catalyzes the 2-oxoglutarate-dependent selective hydroxylation of L-ectoine to yield (4S,5S)-5-hydroxyectoine.</text>
</comment>
<evidence type="ECO:0000256" key="11">
    <source>
        <dbReference type="SAM" id="MobiDB-lite"/>
    </source>
</evidence>
<evidence type="ECO:0000256" key="8">
    <source>
        <dbReference type="ARBA" id="ARBA00023004"/>
    </source>
</evidence>
<accession>A0A849AJY3</accession>
<dbReference type="InterPro" id="IPR012774">
    <property type="entry name" value="EctD"/>
</dbReference>
<dbReference type="Proteomes" id="UP000557772">
    <property type="component" value="Unassembled WGS sequence"/>
</dbReference>
<dbReference type="EMBL" id="JABENB010000002">
    <property type="protein sequence ID" value="NNG40147.1"/>
    <property type="molecule type" value="Genomic_DNA"/>
</dbReference>